<reference evidence="2" key="1">
    <citation type="journal article" date="2013" name="Genetics">
        <title>The draft genome and transcriptome of Panagrellus redivivus are shaped by the harsh demands of a free-living lifestyle.</title>
        <authorList>
            <person name="Srinivasan J."/>
            <person name="Dillman A.R."/>
            <person name="Macchietto M.G."/>
            <person name="Heikkinen L."/>
            <person name="Lakso M."/>
            <person name="Fracchia K.M."/>
            <person name="Antoshechkin I."/>
            <person name="Mortazavi A."/>
            <person name="Wong G."/>
            <person name="Sternberg P.W."/>
        </authorList>
    </citation>
    <scope>NUCLEOTIDE SEQUENCE [LARGE SCALE GENOMIC DNA]</scope>
    <source>
        <strain evidence="2">MT8872</strain>
    </source>
</reference>
<organism evidence="2 3">
    <name type="scientific">Panagrellus redivivus</name>
    <name type="common">Microworm</name>
    <dbReference type="NCBI Taxonomy" id="6233"/>
    <lineage>
        <taxon>Eukaryota</taxon>
        <taxon>Metazoa</taxon>
        <taxon>Ecdysozoa</taxon>
        <taxon>Nematoda</taxon>
        <taxon>Chromadorea</taxon>
        <taxon>Rhabditida</taxon>
        <taxon>Tylenchina</taxon>
        <taxon>Panagrolaimomorpha</taxon>
        <taxon>Panagrolaimoidea</taxon>
        <taxon>Panagrolaimidae</taxon>
        <taxon>Panagrellus</taxon>
    </lineage>
</organism>
<dbReference type="WBParaSite" id="Pan_g14990.t1">
    <property type="protein sequence ID" value="Pan_g14990.t1"/>
    <property type="gene ID" value="Pan_g14990"/>
</dbReference>
<sequence length="108" mass="11503">MRTHVLVVASPPTVKCLSMLACICLPCLAASSQANLTTTIRIHRLLGLRRPGLNGPPEQCPCPVRAWLFGVPVSIVITDAADVVELTFANESDALRLSLVESGLLAQL</sequence>
<accession>A0A7E4V099</accession>
<reference evidence="3" key="2">
    <citation type="submission" date="2020-10" db="UniProtKB">
        <authorList>
            <consortium name="WormBaseParasite"/>
        </authorList>
    </citation>
    <scope>IDENTIFICATION</scope>
</reference>
<dbReference type="AlphaFoldDB" id="A0A7E4V099"/>
<keyword evidence="2" id="KW-1185">Reference proteome</keyword>
<dbReference type="Proteomes" id="UP000492821">
    <property type="component" value="Unassembled WGS sequence"/>
</dbReference>
<proteinExistence type="predicted"/>
<protein>
    <submittedName>
        <fullName evidence="3">DUF3244 domain-containing protein</fullName>
    </submittedName>
</protein>
<evidence type="ECO:0000256" key="1">
    <source>
        <dbReference type="SAM" id="SignalP"/>
    </source>
</evidence>
<keyword evidence="1" id="KW-0732">Signal</keyword>
<evidence type="ECO:0000313" key="2">
    <source>
        <dbReference type="Proteomes" id="UP000492821"/>
    </source>
</evidence>
<name>A0A7E4V099_PANRE</name>
<evidence type="ECO:0000313" key="3">
    <source>
        <dbReference type="WBParaSite" id="Pan_g14990.t1"/>
    </source>
</evidence>
<feature type="chain" id="PRO_5028918960" evidence="1">
    <location>
        <begin position="30"/>
        <end position="108"/>
    </location>
</feature>
<feature type="signal peptide" evidence="1">
    <location>
        <begin position="1"/>
        <end position="29"/>
    </location>
</feature>